<dbReference type="Proteomes" id="UP000824259">
    <property type="component" value="Unassembled WGS sequence"/>
</dbReference>
<keyword evidence="4" id="KW-0676">Redox-active center</keyword>
<comment type="caution">
    <text evidence="6">The sequence shown here is derived from an EMBL/GenBank/DDBJ whole genome shotgun (WGS) entry which is preliminary data.</text>
</comment>
<dbReference type="CDD" id="cd02966">
    <property type="entry name" value="TlpA_like_family"/>
    <property type="match status" value="1"/>
</dbReference>
<sequence>MKKSILFVLAAAALCSCNGNRYTIKGELAQKGTTDTVRLMSLTQTDAPEIASAPVDLEGNFTFKGEVTQPDITVLTDKRGQGLGILFLEPGQIEVTPAPLGQAQGLIQTSGTPSNDAFASIQEKMMVLQGQLFSSAQTEDMEKADSIEQAFKNLILTCIEENRDNQAGIYLFESTLPGLELDEAREIQSHFTPELQQHPMMASISQTLDAIENIQIGKPFTDITLRAATTDEPLAVSSLIESGKWVLIDFWATWCGPCRAEMPYLKAAYEKFADKGFTIYGVSLDSNQSDWLSFLEKEQITWPNVNVYENDEPDPIVEKYAIRSIPTNFLISPEGVIVARDLRGEELEVKLTELIK</sequence>
<accession>A0A9D2IA41</accession>
<dbReference type="Pfam" id="PF14289">
    <property type="entry name" value="DUF4369"/>
    <property type="match status" value="1"/>
</dbReference>
<dbReference type="InterPro" id="IPR050553">
    <property type="entry name" value="Thioredoxin_ResA/DsbE_sf"/>
</dbReference>
<dbReference type="Gene3D" id="3.40.30.10">
    <property type="entry name" value="Glutaredoxin"/>
    <property type="match status" value="1"/>
</dbReference>
<evidence type="ECO:0000313" key="6">
    <source>
        <dbReference type="EMBL" id="HJA98010.1"/>
    </source>
</evidence>
<name>A0A9D2IA41_9BACT</name>
<reference evidence="6" key="1">
    <citation type="journal article" date="2021" name="PeerJ">
        <title>Extensive microbial diversity within the chicken gut microbiome revealed by metagenomics and culture.</title>
        <authorList>
            <person name="Gilroy R."/>
            <person name="Ravi A."/>
            <person name="Getino M."/>
            <person name="Pursley I."/>
            <person name="Horton D.L."/>
            <person name="Alikhan N.F."/>
            <person name="Baker D."/>
            <person name="Gharbi K."/>
            <person name="Hall N."/>
            <person name="Watson M."/>
            <person name="Adriaenssens E.M."/>
            <person name="Foster-Nyarko E."/>
            <person name="Jarju S."/>
            <person name="Secka A."/>
            <person name="Antonio M."/>
            <person name="Oren A."/>
            <person name="Chaudhuri R.R."/>
            <person name="La Ragione R."/>
            <person name="Hildebrand F."/>
            <person name="Pallen M.J."/>
        </authorList>
    </citation>
    <scope>NUCLEOTIDE SEQUENCE</scope>
    <source>
        <strain evidence="6">CHK169-11906</strain>
    </source>
</reference>
<gene>
    <name evidence="6" type="ORF">H9779_00175</name>
</gene>
<dbReference type="SUPFAM" id="SSF52833">
    <property type="entry name" value="Thioredoxin-like"/>
    <property type="match status" value="1"/>
</dbReference>
<dbReference type="GO" id="GO:0030313">
    <property type="term" value="C:cell envelope"/>
    <property type="evidence" value="ECO:0007669"/>
    <property type="project" value="UniProtKB-SubCell"/>
</dbReference>
<dbReference type="InterPro" id="IPR017937">
    <property type="entry name" value="Thioredoxin_CS"/>
</dbReference>
<dbReference type="PROSITE" id="PS00194">
    <property type="entry name" value="THIOREDOXIN_1"/>
    <property type="match status" value="1"/>
</dbReference>
<evidence type="ECO:0000256" key="3">
    <source>
        <dbReference type="ARBA" id="ARBA00023157"/>
    </source>
</evidence>
<dbReference type="InterPro" id="IPR013766">
    <property type="entry name" value="Thioredoxin_domain"/>
</dbReference>
<feature type="domain" description="Thioredoxin" evidence="5">
    <location>
        <begin position="214"/>
        <end position="356"/>
    </location>
</feature>
<dbReference type="PANTHER" id="PTHR42852">
    <property type="entry name" value="THIOL:DISULFIDE INTERCHANGE PROTEIN DSBE"/>
    <property type="match status" value="1"/>
</dbReference>
<comment type="subcellular location">
    <subcellularLocation>
        <location evidence="1">Cell envelope</location>
    </subcellularLocation>
</comment>
<organism evidence="6 7">
    <name type="scientific">Candidatus Alistipes avicola</name>
    <dbReference type="NCBI Taxonomy" id="2838432"/>
    <lineage>
        <taxon>Bacteria</taxon>
        <taxon>Pseudomonadati</taxon>
        <taxon>Bacteroidota</taxon>
        <taxon>Bacteroidia</taxon>
        <taxon>Bacteroidales</taxon>
        <taxon>Rikenellaceae</taxon>
        <taxon>Alistipes</taxon>
    </lineage>
</organism>
<evidence type="ECO:0000259" key="5">
    <source>
        <dbReference type="PROSITE" id="PS51352"/>
    </source>
</evidence>
<dbReference type="InterPro" id="IPR036249">
    <property type="entry name" value="Thioredoxin-like_sf"/>
</dbReference>
<dbReference type="GO" id="GO:0016491">
    <property type="term" value="F:oxidoreductase activity"/>
    <property type="evidence" value="ECO:0007669"/>
    <property type="project" value="InterPro"/>
</dbReference>
<evidence type="ECO:0000256" key="1">
    <source>
        <dbReference type="ARBA" id="ARBA00004196"/>
    </source>
</evidence>
<dbReference type="AlphaFoldDB" id="A0A9D2IA41"/>
<dbReference type="GO" id="GO:0017004">
    <property type="term" value="P:cytochrome complex assembly"/>
    <property type="evidence" value="ECO:0007669"/>
    <property type="project" value="UniProtKB-KW"/>
</dbReference>
<reference evidence="6" key="2">
    <citation type="submission" date="2021-04" db="EMBL/GenBank/DDBJ databases">
        <authorList>
            <person name="Gilroy R."/>
        </authorList>
    </citation>
    <scope>NUCLEOTIDE SEQUENCE</scope>
    <source>
        <strain evidence="6">CHK169-11906</strain>
    </source>
</reference>
<evidence type="ECO:0000256" key="4">
    <source>
        <dbReference type="ARBA" id="ARBA00023284"/>
    </source>
</evidence>
<keyword evidence="3" id="KW-1015">Disulfide bond</keyword>
<evidence type="ECO:0000256" key="2">
    <source>
        <dbReference type="ARBA" id="ARBA00022748"/>
    </source>
</evidence>
<proteinExistence type="predicted"/>
<dbReference type="InterPro" id="IPR000866">
    <property type="entry name" value="AhpC/TSA"/>
</dbReference>
<dbReference type="PROSITE" id="PS51352">
    <property type="entry name" value="THIOREDOXIN_2"/>
    <property type="match status" value="1"/>
</dbReference>
<dbReference type="PANTHER" id="PTHR42852:SF6">
    <property type="entry name" value="THIOL:DISULFIDE INTERCHANGE PROTEIN DSBE"/>
    <property type="match status" value="1"/>
</dbReference>
<dbReference type="EMBL" id="DWYR01000001">
    <property type="protein sequence ID" value="HJA98010.1"/>
    <property type="molecule type" value="Genomic_DNA"/>
</dbReference>
<evidence type="ECO:0000313" key="7">
    <source>
        <dbReference type="Proteomes" id="UP000824259"/>
    </source>
</evidence>
<dbReference type="Pfam" id="PF00578">
    <property type="entry name" value="AhpC-TSA"/>
    <property type="match status" value="1"/>
</dbReference>
<dbReference type="GO" id="GO:0016209">
    <property type="term" value="F:antioxidant activity"/>
    <property type="evidence" value="ECO:0007669"/>
    <property type="project" value="InterPro"/>
</dbReference>
<keyword evidence="2" id="KW-0201">Cytochrome c-type biogenesis</keyword>
<protein>
    <submittedName>
        <fullName evidence="6">AhpC/TSA family protein</fullName>
    </submittedName>
</protein>
<dbReference type="PROSITE" id="PS51257">
    <property type="entry name" value="PROKAR_LIPOPROTEIN"/>
    <property type="match status" value="1"/>
</dbReference>
<dbReference type="InterPro" id="IPR025380">
    <property type="entry name" value="DUF4369"/>
</dbReference>